<evidence type="ECO:0000313" key="10">
    <source>
        <dbReference type="EMBL" id="MBG0740118.1"/>
    </source>
</evidence>
<organism evidence="10 11">
    <name type="scientific">Arthrobacter terrae</name>
    <dbReference type="NCBI Taxonomy" id="2935737"/>
    <lineage>
        <taxon>Bacteria</taxon>
        <taxon>Bacillati</taxon>
        <taxon>Actinomycetota</taxon>
        <taxon>Actinomycetes</taxon>
        <taxon>Micrococcales</taxon>
        <taxon>Micrococcaceae</taxon>
        <taxon>Arthrobacter</taxon>
    </lineage>
</organism>
<evidence type="ECO:0000256" key="4">
    <source>
        <dbReference type="ARBA" id="ARBA00022692"/>
    </source>
</evidence>
<comment type="caution">
    <text evidence="10">The sequence shown here is derived from an EMBL/GenBank/DDBJ whole genome shotgun (WGS) entry which is preliminary data.</text>
</comment>
<keyword evidence="5 8" id="KW-1133">Transmembrane helix</keyword>
<dbReference type="AlphaFoldDB" id="A0A931CKT3"/>
<sequence>MPLVWHRPCGDTTHRVVPVSARNGYIEAVDLLSAGNWAFALYPIMAAAVALDAAIPPIPSEAMVIAAGSLSAGGDVILPLALTATAVGSILGDLLVYSLFKRRLTHVLDRFQWGRLVHKGIRKAAARGGRSSTAAAMVAGRFIPAGRTATMAAAGIAEVSTLRVLRASALGSIIWACWMVGLGYLTGRNSSLPFWANSLIGVGMGLAIGVLMAGVIALRRRQSRSRRAVDPTDPSAAEPEDIAGP</sequence>
<dbReference type="GO" id="GO:0005886">
    <property type="term" value="C:plasma membrane"/>
    <property type="evidence" value="ECO:0007669"/>
    <property type="project" value="UniProtKB-SubCell"/>
</dbReference>
<feature type="transmembrane region" description="Helical" evidence="8">
    <location>
        <begin position="198"/>
        <end position="218"/>
    </location>
</feature>
<gene>
    <name evidence="10" type="ORF">IV500_12080</name>
</gene>
<keyword evidence="11" id="KW-1185">Reference proteome</keyword>
<evidence type="ECO:0000256" key="1">
    <source>
        <dbReference type="ARBA" id="ARBA00004651"/>
    </source>
</evidence>
<evidence type="ECO:0000313" key="11">
    <source>
        <dbReference type="Proteomes" id="UP000655366"/>
    </source>
</evidence>
<dbReference type="PANTHER" id="PTHR42709">
    <property type="entry name" value="ALKALINE PHOSPHATASE LIKE PROTEIN"/>
    <property type="match status" value="1"/>
</dbReference>
<reference evidence="10 11" key="1">
    <citation type="submission" date="2020-11" db="EMBL/GenBank/DDBJ databases">
        <title>Arthrobacter antarcticus sp. nov., isolated from Antarctic Soil.</title>
        <authorList>
            <person name="Li J."/>
        </authorList>
    </citation>
    <scope>NUCLEOTIDE SEQUENCE [LARGE SCALE GENOMIC DNA]</scope>
    <source>
        <strain evidence="10 11">Z1-20</strain>
    </source>
</reference>
<keyword evidence="6 8" id="KW-0472">Membrane</keyword>
<feature type="region of interest" description="Disordered" evidence="7">
    <location>
        <begin position="224"/>
        <end position="245"/>
    </location>
</feature>
<accession>A0A931CKT3</accession>
<feature type="transmembrane region" description="Helical" evidence="8">
    <location>
        <begin position="76"/>
        <end position="100"/>
    </location>
</feature>
<comment type="subcellular location">
    <subcellularLocation>
        <location evidence="1">Cell membrane</location>
        <topology evidence="1">Multi-pass membrane protein</topology>
    </subcellularLocation>
</comment>
<dbReference type="RefSeq" id="WP_196397061.1">
    <property type="nucleotide sequence ID" value="NZ_JADNYM010000014.1"/>
</dbReference>
<evidence type="ECO:0000256" key="5">
    <source>
        <dbReference type="ARBA" id="ARBA00022989"/>
    </source>
</evidence>
<name>A0A931CKT3_9MICC</name>
<evidence type="ECO:0000256" key="2">
    <source>
        <dbReference type="ARBA" id="ARBA00010792"/>
    </source>
</evidence>
<feature type="transmembrane region" description="Helical" evidence="8">
    <location>
        <begin position="37"/>
        <end position="56"/>
    </location>
</feature>
<feature type="domain" description="VTT" evidence="9">
    <location>
        <begin position="58"/>
        <end position="184"/>
    </location>
</feature>
<evidence type="ECO:0000259" key="9">
    <source>
        <dbReference type="Pfam" id="PF09335"/>
    </source>
</evidence>
<dbReference type="Proteomes" id="UP000655366">
    <property type="component" value="Unassembled WGS sequence"/>
</dbReference>
<dbReference type="Pfam" id="PF09335">
    <property type="entry name" value="VTT_dom"/>
    <property type="match status" value="1"/>
</dbReference>
<keyword evidence="4 8" id="KW-0812">Transmembrane</keyword>
<evidence type="ECO:0000256" key="8">
    <source>
        <dbReference type="SAM" id="Phobius"/>
    </source>
</evidence>
<dbReference type="InterPro" id="IPR032816">
    <property type="entry name" value="VTT_dom"/>
</dbReference>
<feature type="transmembrane region" description="Helical" evidence="8">
    <location>
        <begin position="167"/>
        <end position="186"/>
    </location>
</feature>
<dbReference type="PANTHER" id="PTHR42709:SF6">
    <property type="entry name" value="UNDECAPRENYL PHOSPHATE TRANSPORTER A"/>
    <property type="match status" value="1"/>
</dbReference>
<protein>
    <submittedName>
        <fullName evidence="10">VTT domain-containing protein</fullName>
    </submittedName>
</protein>
<keyword evidence="3" id="KW-1003">Cell membrane</keyword>
<evidence type="ECO:0000256" key="6">
    <source>
        <dbReference type="ARBA" id="ARBA00023136"/>
    </source>
</evidence>
<dbReference type="EMBL" id="JADNYM010000014">
    <property type="protein sequence ID" value="MBG0740118.1"/>
    <property type="molecule type" value="Genomic_DNA"/>
</dbReference>
<evidence type="ECO:0000256" key="3">
    <source>
        <dbReference type="ARBA" id="ARBA00022475"/>
    </source>
</evidence>
<proteinExistence type="inferred from homology"/>
<evidence type="ECO:0000256" key="7">
    <source>
        <dbReference type="SAM" id="MobiDB-lite"/>
    </source>
</evidence>
<dbReference type="InterPro" id="IPR051311">
    <property type="entry name" value="DedA_domain"/>
</dbReference>
<comment type="similarity">
    <text evidence="2">Belongs to the DedA family.</text>
</comment>